<accession>G0NC20</accession>
<keyword evidence="2" id="KW-1185">Reference proteome</keyword>
<organism evidence="2">
    <name type="scientific">Caenorhabditis brenneri</name>
    <name type="common">Nematode worm</name>
    <dbReference type="NCBI Taxonomy" id="135651"/>
    <lineage>
        <taxon>Eukaryota</taxon>
        <taxon>Metazoa</taxon>
        <taxon>Ecdysozoa</taxon>
        <taxon>Nematoda</taxon>
        <taxon>Chromadorea</taxon>
        <taxon>Rhabditida</taxon>
        <taxon>Rhabditina</taxon>
        <taxon>Rhabditomorpha</taxon>
        <taxon>Rhabditoidea</taxon>
        <taxon>Rhabditidae</taxon>
        <taxon>Peloderinae</taxon>
        <taxon>Caenorhabditis</taxon>
    </lineage>
</organism>
<dbReference type="EMBL" id="GL379860">
    <property type="protein sequence ID" value="EGT57258.1"/>
    <property type="molecule type" value="Genomic_DNA"/>
</dbReference>
<sequence length="161" mass="18619">MEELRDSEIIQKILDFMEKIKGSFESIKGSGLNLFEWKIGYFAKKWVQIQNFLKNLKIPTGDLTESLTKIEECLQTFDFSMDFSTEESGAVKLEESFKEVRDKMNLYARERHAVEESKILAAVMNDMAKWLETEEKDWDRFAKIMAGFNSGGNIDLIVPVS</sequence>
<dbReference type="InParanoid" id="G0NC20"/>
<protein>
    <submittedName>
        <fullName evidence="1">Uncharacterized protein</fullName>
    </submittedName>
</protein>
<dbReference type="OrthoDB" id="5881493at2759"/>
<reference evidence="2" key="1">
    <citation type="submission" date="2011-07" db="EMBL/GenBank/DDBJ databases">
        <authorList>
            <consortium name="Caenorhabditis brenneri Sequencing and Analysis Consortium"/>
            <person name="Wilson R.K."/>
        </authorList>
    </citation>
    <scope>NUCLEOTIDE SEQUENCE [LARGE SCALE GENOMIC DNA]</scope>
    <source>
        <strain evidence="2">PB2801</strain>
    </source>
</reference>
<name>G0NC20_CAEBE</name>
<dbReference type="HOGENOM" id="CLU_1645222_0_0_1"/>
<evidence type="ECO:0000313" key="1">
    <source>
        <dbReference type="EMBL" id="EGT57258.1"/>
    </source>
</evidence>
<evidence type="ECO:0000313" key="2">
    <source>
        <dbReference type="Proteomes" id="UP000008068"/>
    </source>
</evidence>
<gene>
    <name evidence="1" type="ORF">CAEBREN_06275</name>
</gene>
<dbReference type="AlphaFoldDB" id="G0NC20"/>
<dbReference type="Proteomes" id="UP000008068">
    <property type="component" value="Unassembled WGS sequence"/>
</dbReference>
<proteinExistence type="predicted"/>